<dbReference type="InterPro" id="IPR000700">
    <property type="entry name" value="PAS-assoc_C"/>
</dbReference>
<protein>
    <submittedName>
        <fullName evidence="5">EAL domain-containing protein</fullName>
    </submittedName>
</protein>
<name>A0AAE3IQH7_9BACI</name>
<dbReference type="InterPro" id="IPR043128">
    <property type="entry name" value="Rev_trsase/Diguanyl_cyclase"/>
</dbReference>
<evidence type="ECO:0000259" key="2">
    <source>
        <dbReference type="PROSITE" id="PS50113"/>
    </source>
</evidence>
<dbReference type="PROSITE" id="PS50113">
    <property type="entry name" value="PAC"/>
    <property type="match status" value="3"/>
</dbReference>
<dbReference type="SUPFAM" id="SSF55073">
    <property type="entry name" value="Nucleotide cyclase"/>
    <property type="match status" value="1"/>
</dbReference>
<feature type="domain" description="PAS" evidence="1">
    <location>
        <begin position="28"/>
        <end position="78"/>
    </location>
</feature>
<reference evidence="5" key="1">
    <citation type="submission" date="2022-10" db="EMBL/GenBank/DDBJ databases">
        <title>Description of Fervidibacillus gen. nov. in the family Fervidibacillaceae fam. nov. with two species, Fervidibacillus albus sp. nov., and Fervidibacillus halotolerans sp. nov., isolated from tidal flat sediments.</title>
        <authorList>
            <person name="Kwon K.K."/>
            <person name="Yang S.-H."/>
        </authorList>
    </citation>
    <scope>NUCLEOTIDE SEQUENCE</scope>
    <source>
        <strain evidence="5">JCM 19140</strain>
    </source>
</reference>
<dbReference type="InterPro" id="IPR013655">
    <property type="entry name" value="PAS_fold_3"/>
</dbReference>
<feature type="domain" description="PAC" evidence="2">
    <location>
        <begin position="226"/>
        <end position="278"/>
    </location>
</feature>
<dbReference type="InterPro" id="IPR035919">
    <property type="entry name" value="EAL_sf"/>
</dbReference>
<keyword evidence="6" id="KW-1185">Reference proteome</keyword>
<comment type="caution">
    <text evidence="5">The sequence shown here is derived from an EMBL/GenBank/DDBJ whole genome shotgun (WGS) entry which is preliminary data.</text>
</comment>
<feature type="domain" description="GGDEF" evidence="4">
    <location>
        <begin position="437"/>
        <end position="570"/>
    </location>
</feature>
<dbReference type="SMART" id="SM00091">
    <property type="entry name" value="PAS"/>
    <property type="match status" value="3"/>
</dbReference>
<dbReference type="Pfam" id="PF00990">
    <property type="entry name" value="GGDEF"/>
    <property type="match status" value="1"/>
</dbReference>
<dbReference type="InterPro" id="IPR001633">
    <property type="entry name" value="EAL_dom"/>
</dbReference>
<dbReference type="InterPro" id="IPR052155">
    <property type="entry name" value="Biofilm_reg_signaling"/>
</dbReference>
<dbReference type="PANTHER" id="PTHR44757">
    <property type="entry name" value="DIGUANYLATE CYCLASE DGCP"/>
    <property type="match status" value="1"/>
</dbReference>
<feature type="domain" description="PAC" evidence="2">
    <location>
        <begin position="353"/>
        <end position="405"/>
    </location>
</feature>
<dbReference type="Gene3D" id="3.20.20.450">
    <property type="entry name" value="EAL domain"/>
    <property type="match status" value="1"/>
</dbReference>
<dbReference type="EMBL" id="JAOUSF010000001">
    <property type="protein sequence ID" value="MCU9612547.1"/>
    <property type="molecule type" value="Genomic_DNA"/>
</dbReference>
<evidence type="ECO:0000259" key="1">
    <source>
        <dbReference type="PROSITE" id="PS50112"/>
    </source>
</evidence>
<evidence type="ECO:0000313" key="6">
    <source>
        <dbReference type="Proteomes" id="UP001209318"/>
    </source>
</evidence>
<dbReference type="SUPFAM" id="SSF55785">
    <property type="entry name" value="PYP-like sensor domain (PAS domain)"/>
    <property type="match status" value="3"/>
</dbReference>
<dbReference type="SMART" id="SM00267">
    <property type="entry name" value="GGDEF"/>
    <property type="match status" value="1"/>
</dbReference>
<dbReference type="InterPro" id="IPR000014">
    <property type="entry name" value="PAS"/>
</dbReference>
<dbReference type="Pfam" id="PF08447">
    <property type="entry name" value="PAS_3"/>
    <property type="match status" value="2"/>
</dbReference>
<dbReference type="CDD" id="cd01949">
    <property type="entry name" value="GGDEF"/>
    <property type="match status" value="1"/>
</dbReference>
<dbReference type="CDD" id="cd01948">
    <property type="entry name" value="EAL"/>
    <property type="match status" value="1"/>
</dbReference>
<dbReference type="InterPro" id="IPR001610">
    <property type="entry name" value="PAC"/>
</dbReference>
<dbReference type="RefSeq" id="WP_263071732.1">
    <property type="nucleotide sequence ID" value="NZ_JAOUSF010000001.1"/>
</dbReference>
<feature type="domain" description="PAC" evidence="2">
    <location>
        <begin position="98"/>
        <end position="150"/>
    </location>
</feature>
<dbReference type="AlphaFoldDB" id="A0AAE3IQH7"/>
<organism evidence="5 6">
    <name type="scientific">Perspicuibacillus lycopersici</name>
    <dbReference type="NCBI Taxonomy" id="1325689"/>
    <lineage>
        <taxon>Bacteria</taxon>
        <taxon>Bacillati</taxon>
        <taxon>Bacillota</taxon>
        <taxon>Bacilli</taxon>
        <taxon>Bacillales</taxon>
        <taxon>Bacillaceae</taxon>
        <taxon>Perspicuibacillus</taxon>
    </lineage>
</organism>
<dbReference type="PROSITE" id="PS50883">
    <property type="entry name" value="EAL"/>
    <property type="match status" value="1"/>
</dbReference>
<evidence type="ECO:0000259" key="3">
    <source>
        <dbReference type="PROSITE" id="PS50883"/>
    </source>
</evidence>
<dbReference type="SUPFAM" id="SSF141868">
    <property type="entry name" value="EAL domain-like"/>
    <property type="match status" value="1"/>
</dbReference>
<dbReference type="PANTHER" id="PTHR44757:SF2">
    <property type="entry name" value="BIOFILM ARCHITECTURE MAINTENANCE PROTEIN MBAA"/>
    <property type="match status" value="1"/>
</dbReference>
<dbReference type="CDD" id="cd00130">
    <property type="entry name" value="PAS"/>
    <property type="match status" value="3"/>
</dbReference>
<dbReference type="Pfam" id="PF00563">
    <property type="entry name" value="EAL"/>
    <property type="match status" value="1"/>
</dbReference>
<proteinExistence type="predicted"/>
<dbReference type="InterPro" id="IPR035965">
    <property type="entry name" value="PAS-like_dom_sf"/>
</dbReference>
<accession>A0AAE3IQH7</accession>
<dbReference type="NCBIfam" id="TIGR00229">
    <property type="entry name" value="sensory_box"/>
    <property type="match status" value="3"/>
</dbReference>
<sequence>MVLSFLTRNKINSINKKNMLFSSESLFDKKGFQSLFENHPDAVFSLNTTGKINFTNRAAHQMLGYNDDQSMEAETIYSNNFIAIRNYYLRNALKGCAQNYQAEVLHKNGTTLFVDITYIPMIDDENTVKGIFSVVKDITKYKRNEQALIEMKDSLDLAQKIGKMGSWEYDIKKDKIYFSKQLLNMLAMDETEIFLSLYDSFQIIHPVEREAFRKFVYEAIDKQESYSVEITVTRKDGTTFDSQISGYFIFDEAGNMSKFAGIIQDISARKKVENRLQESESRFQRISDTLEVGIFSHDVLTDTCLFASKGFEKITGYSVEALESFVTWESIVHPEDLEMYNTEQLKIKNGESLTIEYRIIDKQENNVWVLDQSLPVFNENGKLIRIDGILTDITEQKRQEKNITHLAYYDFLTGLPNRNLYYKEVDKLTQSSIVGKSGFSLIFINIDRFRTINNSLGPSIGDQLLIQISERIKVILPEDSTLARMIGDEFGVILPKDERSIDPVALSKTIIDSLNEPFYVEDYELYITTSLGISSFPENGTTLDELIKNTDTALYRAKNYGKNNYQIYSPQLNIRSFKQYHLESDLRKSIENNELVIYFQPRIEATTGKIVSAESLIRWMHPIWGEVSPKEFIPIAEENGYINELGDWILKHVCLHLKKWEKEQLPIVPISVNISAQRFLKSDWKSVILEILASTQVNPELIEFEITETTMIQHEKVTKAAFQTIREMGIKIALDDFGTGYSSLSYISDYPIDTLKIDQTFIKQITKSTKEEVIIKSLIYMAKGLDMNVVAEGVETIEQLNFLKQQECQEIQGYIFSKPVPEKTFIALLKKQIIKPILYHESKVKSERRGYFRIPLVYPLAAQMTLTEIQGVEVAVGKTEVLIEDIGPGGLRFLSIMDLPVRPDILYQFETTILDKKLPLLGYIVWKEEVKGILKYGFSFTINENERDELIKLLNTFSLKLRSKPILPSCSFVQEEKIPYLKRHLTY</sequence>
<dbReference type="InterPro" id="IPR029787">
    <property type="entry name" value="Nucleotide_cyclase"/>
</dbReference>
<dbReference type="SMART" id="SM00086">
    <property type="entry name" value="PAC"/>
    <property type="match status" value="3"/>
</dbReference>
<dbReference type="Gene3D" id="3.30.450.20">
    <property type="entry name" value="PAS domain"/>
    <property type="match status" value="3"/>
</dbReference>
<gene>
    <name evidence="5" type="ORF">OEV98_03085</name>
</gene>
<dbReference type="NCBIfam" id="TIGR00254">
    <property type="entry name" value="GGDEF"/>
    <property type="match status" value="1"/>
</dbReference>
<feature type="domain" description="PAS" evidence="1">
    <location>
        <begin position="279"/>
        <end position="338"/>
    </location>
</feature>
<dbReference type="Gene3D" id="3.30.70.270">
    <property type="match status" value="1"/>
</dbReference>
<dbReference type="PROSITE" id="PS50112">
    <property type="entry name" value="PAS"/>
    <property type="match status" value="2"/>
</dbReference>
<dbReference type="Pfam" id="PF13426">
    <property type="entry name" value="PAS_9"/>
    <property type="match status" value="1"/>
</dbReference>
<dbReference type="SMART" id="SM00052">
    <property type="entry name" value="EAL"/>
    <property type="match status" value="1"/>
</dbReference>
<dbReference type="InterPro" id="IPR000160">
    <property type="entry name" value="GGDEF_dom"/>
</dbReference>
<evidence type="ECO:0000259" key="4">
    <source>
        <dbReference type="PROSITE" id="PS50887"/>
    </source>
</evidence>
<dbReference type="PROSITE" id="PS50887">
    <property type="entry name" value="GGDEF"/>
    <property type="match status" value="1"/>
</dbReference>
<dbReference type="Proteomes" id="UP001209318">
    <property type="component" value="Unassembled WGS sequence"/>
</dbReference>
<evidence type="ECO:0000313" key="5">
    <source>
        <dbReference type="EMBL" id="MCU9612547.1"/>
    </source>
</evidence>
<feature type="domain" description="EAL" evidence="3">
    <location>
        <begin position="579"/>
        <end position="833"/>
    </location>
</feature>